<dbReference type="PANTHER" id="PTHR40050">
    <property type="entry name" value="INNER SPORE COAT PROTEIN H"/>
    <property type="match status" value="1"/>
</dbReference>
<organism evidence="3 4">
    <name type="scientific">Rhizophlyctis rosea</name>
    <dbReference type="NCBI Taxonomy" id="64517"/>
    <lineage>
        <taxon>Eukaryota</taxon>
        <taxon>Fungi</taxon>
        <taxon>Fungi incertae sedis</taxon>
        <taxon>Chytridiomycota</taxon>
        <taxon>Chytridiomycota incertae sedis</taxon>
        <taxon>Chytridiomycetes</taxon>
        <taxon>Rhizophlyctidales</taxon>
        <taxon>Rhizophlyctidaceae</taxon>
        <taxon>Rhizophlyctis</taxon>
    </lineage>
</organism>
<evidence type="ECO:0000313" key="3">
    <source>
        <dbReference type="EMBL" id="KAJ3052138.1"/>
    </source>
</evidence>
<keyword evidence="2" id="KW-0732">Signal</keyword>
<feature type="chain" id="PRO_5041914316" description="Coth protein-domain-containing protein" evidence="2">
    <location>
        <begin position="21"/>
        <end position="593"/>
    </location>
</feature>
<feature type="region of interest" description="Disordered" evidence="1">
    <location>
        <begin position="537"/>
        <end position="582"/>
    </location>
</feature>
<dbReference type="Pfam" id="PF08757">
    <property type="entry name" value="CotH"/>
    <property type="match status" value="1"/>
</dbReference>
<evidence type="ECO:0000256" key="1">
    <source>
        <dbReference type="SAM" id="MobiDB-lite"/>
    </source>
</evidence>
<reference evidence="3" key="1">
    <citation type="submission" date="2020-05" db="EMBL/GenBank/DDBJ databases">
        <title>Phylogenomic resolution of chytrid fungi.</title>
        <authorList>
            <person name="Stajich J.E."/>
            <person name="Amses K."/>
            <person name="Simmons R."/>
            <person name="Seto K."/>
            <person name="Myers J."/>
            <person name="Bonds A."/>
            <person name="Quandt C.A."/>
            <person name="Barry K."/>
            <person name="Liu P."/>
            <person name="Grigoriev I."/>
            <person name="Longcore J.E."/>
            <person name="James T.Y."/>
        </authorList>
    </citation>
    <scope>NUCLEOTIDE SEQUENCE</scope>
    <source>
        <strain evidence="3">JEL0318</strain>
    </source>
</reference>
<sequence>MLGGKLYIILAAAAIGHVHSRDVNFRVISMSTSVSVSVGGKTHQLTATSPDLPYFTGKVTVPDGDVKYNYVAGDFTEPFERNLPASWSQTYNDLVNRSQTVVPLPPFPWPHDQDPQWKRQSNPLPLFDHSFIPVIYVSAPQAAIDLLNVNLKGVVPGSVTFFYGDEYQTFASANYSIHKDGKDYWAKRALKIALLGDDSINGRKYFKLRDLAEDPTYMREVLYSNMLQAAGVGTPNVIHVRVYVNRVPMGLFALTDYTKIGSLQNIWENFAVSHFHGGKFDGQIVNWFDCGTGADFVYKGENHTMYVGYENDNPITWNEQDLIPVFRELANIKGSEPAADAFVTNTFDVESIMRSMVFEYLTGSWDGYWLSSSNFAIYKDPQTNKWFFIPQDFDLTWGLLTDLQIPALRYEAYEKAQGTISNYSAPLITSLLQVPKYRTLFETRLKDTVQRLFNPVAFNRRSNALHARLLEEVEWDLASPRLHPGKPNAWVVDDFRVGLEQTIDRGTWGHNFGMNVWVEGRARAVCEQFGIKWDEVPRDPPLNEHVNGVAPPSGPASGTNRQQDAATSSASRAEDRPPTVFSDPLAVTKRAYF</sequence>
<proteinExistence type="predicted"/>
<dbReference type="AlphaFoldDB" id="A0AAD5SCD5"/>
<feature type="signal peptide" evidence="2">
    <location>
        <begin position="1"/>
        <end position="20"/>
    </location>
</feature>
<dbReference type="InterPro" id="IPR014867">
    <property type="entry name" value="Spore_coat_CotH_CotH2/3/7"/>
</dbReference>
<feature type="compositionally biased region" description="Polar residues" evidence="1">
    <location>
        <begin position="556"/>
        <end position="571"/>
    </location>
</feature>
<dbReference type="Proteomes" id="UP001212841">
    <property type="component" value="Unassembled WGS sequence"/>
</dbReference>
<protein>
    <recommendedName>
        <fullName evidence="5">Coth protein-domain-containing protein</fullName>
    </recommendedName>
</protein>
<comment type="caution">
    <text evidence="3">The sequence shown here is derived from an EMBL/GenBank/DDBJ whole genome shotgun (WGS) entry which is preliminary data.</text>
</comment>
<evidence type="ECO:0000313" key="4">
    <source>
        <dbReference type="Proteomes" id="UP001212841"/>
    </source>
</evidence>
<accession>A0AAD5SCD5</accession>
<evidence type="ECO:0000256" key="2">
    <source>
        <dbReference type="SAM" id="SignalP"/>
    </source>
</evidence>
<gene>
    <name evidence="3" type="ORF">HK097_006835</name>
</gene>
<keyword evidence="4" id="KW-1185">Reference proteome</keyword>
<evidence type="ECO:0008006" key="5">
    <source>
        <dbReference type="Google" id="ProtNLM"/>
    </source>
</evidence>
<name>A0AAD5SCD5_9FUNG</name>
<dbReference type="PANTHER" id="PTHR40050:SF1">
    <property type="entry name" value="INNER SPORE COAT PROTEIN H"/>
    <property type="match status" value="1"/>
</dbReference>
<dbReference type="EMBL" id="JADGJD010000322">
    <property type="protein sequence ID" value="KAJ3052138.1"/>
    <property type="molecule type" value="Genomic_DNA"/>
</dbReference>